<dbReference type="STRING" id="84588.SYNW1234"/>
<dbReference type="PANTHER" id="PTHR43544">
    <property type="entry name" value="SHORT-CHAIN DEHYDROGENASE/REDUCTASE"/>
    <property type="match status" value="1"/>
</dbReference>
<sequence>MTTLGGNAWTGLALVVGTGGIGSAITARLKQQCPGLRVITAGRQGPPVQELSLDLERDADLEALTDCLRAEAGDLRLVVNATGRLHGPGLVPEKRLRQVERSALMEQFTINAIAPVLLARAVEPLLGRDRPFHFASLSARVGSIGDNRSGGWYSYRAAKAAQNQLLKSLSIEWRRRLPLATVTLLHPGTTDTALSKPFQTFVPPEKLFTPQRAAQQLVDVLLAQGPEDSGAFLAWDGQPIDW</sequence>
<accession>Q7U6V2</accession>
<dbReference type="GO" id="GO:0005737">
    <property type="term" value="C:cytoplasm"/>
    <property type="evidence" value="ECO:0007669"/>
    <property type="project" value="TreeGrafter"/>
</dbReference>
<dbReference type="SUPFAM" id="SSF51735">
    <property type="entry name" value="NAD(P)-binding Rossmann-fold domains"/>
    <property type="match status" value="1"/>
</dbReference>
<dbReference type="InterPro" id="IPR002347">
    <property type="entry name" value="SDR_fam"/>
</dbReference>
<proteinExistence type="predicted"/>
<dbReference type="eggNOG" id="COG1028">
    <property type="taxonomic scope" value="Bacteria"/>
</dbReference>
<organism evidence="1 2">
    <name type="scientific">Parasynechococcus marenigrum (strain WH8102)</name>
    <dbReference type="NCBI Taxonomy" id="84588"/>
    <lineage>
        <taxon>Bacteria</taxon>
        <taxon>Bacillati</taxon>
        <taxon>Cyanobacteriota</taxon>
        <taxon>Cyanophyceae</taxon>
        <taxon>Synechococcales</taxon>
        <taxon>Prochlorococcaceae</taxon>
        <taxon>Parasynechococcus</taxon>
        <taxon>Parasynechococcus marenigrum</taxon>
    </lineage>
</organism>
<evidence type="ECO:0000313" key="1">
    <source>
        <dbReference type="EMBL" id="CAE07749.1"/>
    </source>
</evidence>
<protein>
    <submittedName>
        <fullName evidence="1">Possible CsgA C-factor signaling protein</fullName>
    </submittedName>
</protein>
<dbReference type="EMBL" id="BX569692">
    <property type="protein sequence ID" value="CAE07749.1"/>
    <property type="molecule type" value="Genomic_DNA"/>
</dbReference>
<name>Q7U6V2_PARMW</name>
<dbReference type="GO" id="GO:0016491">
    <property type="term" value="F:oxidoreductase activity"/>
    <property type="evidence" value="ECO:0007669"/>
    <property type="project" value="TreeGrafter"/>
</dbReference>
<dbReference type="KEGG" id="syw:SYNW1234"/>
<dbReference type="InterPro" id="IPR051468">
    <property type="entry name" value="Fungal_SecMetab_SDRs"/>
</dbReference>
<dbReference type="InterPro" id="IPR036291">
    <property type="entry name" value="NAD(P)-bd_dom_sf"/>
</dbReference>
<dbReference type="Gene3D" id="3.40.50.720">
    <property type="entry name" value="NAD(P)-binding Rossmann-like Domain"/>
    <property type="match status" value="1"/>
</dbReference>
<dbReference type="PRINTS" id="PR00081">
    <property type="entry name" value="GDHRDH"/>
</dbReference>
<gene>
    <name evidence="1" type="primary">csgA</name>
    <name evidence="1" type="ordered locus">SYNW1234</name>
</gene>
<keyword evidence="2" id="KW-1185">Reference proteome</keyword>
<dbReference type="Pfam" id="PF13561">
    <property type="entry name" value="adh_short_C2"/>
    <property type="match status" value="1"/>
</dbReference>
<dbReference type="RefSeq" id="WP_011128098.1">
    <property type="nucleotide sequence ID" value="NC_005070.1"/>
</dbReference>
<evidence type="ECO:0000313" key="2">
    <source>
        <dbReference type="Proteomes" id="UP000001422"/>
    </source>
</evidence>
<dbReference type="PANTHER" id="PTHR43544:SF12">
    <property type="entry name" value="NAD(P)-BINDING ROSSMANN-FOLD SUPERFAMILY PROTEIN"/>
    <property type="match status" value="1"/>
</dbReference>
<dbReference type="Proteomes" id="UP000001422">
    <property type="component" value="Chromosome"/>
</dbReference>
<dbReference type="HOGENOM" id="CLU_010194_9_7_3"/>
<reference evidence="1 2" key="1">
    <citation type="journal article" date="2003" name="Nature">
        <title>The genome of a motile marine Synechococcus.</title>
        <authorList>
            <person name="Palenik B."/>
            <person name="Brahamsha B."/>
            <person name="Larimer F."/>
            <person name="Land M."/>
            <person name="Hauser L."/>
            <person name="Chain P."/>
            <person name="Lamerdin J."/>
            <person name="Regala W."/>
            <person name="Allen E.A."/>
            <person name="McCarren J."/>
            <person name="Paulsen I."/>
            <person name="Dufresne A."/>
            <person name="Partensky F."/>
            <person name="Webb E."/>
            <person name="Waterbury J."/>
        </authorList>
    </citation>
    <scope>NUCLEOTIDE SEQUENCE [LARGE SCALE GENOMIC DNA]</scope>
    <source>
        <strain evidence="1 2">WH8102</strain>
    </source>
</reference>
<dbReference type="AlphaFoldDB" id="Q7U6V2"/>